<gene>
    <name evidence="1" type="ORF">OI18_22600</name>
</gene>
<dbReference type="Pfam" id="PF14539">
    <property type="entry name" value="DUF4442"/>
    <property type="match status" value="1"/>
</dbReference>
<proteinExistence type="predicted"/>
<dbReference type="InterPro" id="IPR027961">
    <property type="entry name" value="DUF4442"/>
</dbReference>
<dbReference type="OrthoDB" id="9153186at2"/>
<keyword evidence="2" id="KW-1185">Reference proteome</keyword>
<reference evidence="1 2" key="1">
    <citation type="submission" date="2014-11" db="EMBL/GenBank/DDBJ databases">
        <title>Genome sequence of Flavihumibacter solisilvae 3-3.</title>
        <authorList>
            <person name="Zhou G."/>
            <person name="Li M."/>
            <person name="Wang G."/>
        </authorList>
    </citation>
    <scope>NUCLEOTIDE SEQUENCE [LARGE SCALE GENOMIC DNA]</scope>
    <source>
        <strain evidence="1 2">3-3</strain>
    </source>
</reference>
<accession>A0A0C1I9K6</accession>
<dbReference type="InterPro" id="IPR029069">
    <property type="entry name" value="HotDog_dom_sf"/>
</dbReference>
<protein>
    <submittedName>
        <fullName evidence="1">Thioesterase</fullName>
    </submittedName>
</protein>
<evidence type="ECO:0000313" key="1">
    <source>
        <dbReference type="EMBL" id="KIC90695.1"/>
    </source>
</evidence>
<evidence type="ECO:0000313" key="2">
    <source>
        <dbReference type="Proteomes" id="UP000031408"/>
    </source>
</evidence>
<dbReference type="AlphaFoldDB" id="A0A0C1I9K6"/>
<dbReference type="Proteomes" id="UP000031408">
    <property type="component" value="Unassembled WGS sequence"/>
</dbReference>
<dbReference type="STRING" id="1349421.OI18_22600"/>
<dbReference type="SUPFAM" id="SSF54637">
    <property type="entry name" value="Thioesterase/thiol ester dehydrase-isomerase"/>
    <property type="match status" value="1"/>
</dbReference>
<dbReference type="Gene3D" id="3.10.129.10">
    <property type="entry name" value="Hotdog Thioesterase"/>
    <property type="match status" value="1"/>
</dbReference>
<name>A0A0C1I9K6_9BACT</name>
<dbReference type="RefSeq" id="WP_039144359.1">
    <property type="nucleotide sequence ID" value="NZ_JSVC01000045.1"/>
</dbReference>
<dbReference type="EMBL" id="JSVC01000045">
    <property type="protein sequence ID" value="KIC90695.1"/>
    <property type="molecule type" value="Genomic_DNA"/>
</dbReference>
<sequence length="162" mass="17745">MQTGSPAFFRLLANPVKFRLFLLSKLPSAYFSGIRVLNANTSGCSVSVPFKWFTRNPFRSTYFACLAMAAEMSTGVLAMAQVYGRKPSVSMLVTGLEARYYKKATGVTVFTCEDGDGIRNAVETAVSTGEGQTIRARSTGRDVNGETVAEFFVTWSFKSKRS</sequence>
<comment type="caution">
    <text evidence="1">The sequence shown here is derived from an EMBL/GenBank/DDBJ whole genome shotgun (WGS) entry which is preliminary data.</text>
</comment>
<organism evidence="1 2">
    <name type="scientific">Flavihumibacter solisilvae</name>
    <dbReference type="NCBI Taxonomy" id="1349421"/>
    <lineage>
        <taxon>Bacteria</taxon>
        <taxon>Pseudomonadati</taxon>
        <taxon>Bacteroidota</taxon>
        <taxon>Chitinophagia</taxon>
        <taxon>Chitinophagales</taxon>
        <taxon>Chitinophagaceae</taxon>
        <taxon>Flavihumibacter</taxon>
    </lineage>
</organism>